<name>A0A8E2JDT7_9PEZI</name>
<evidence type="ECO:0000256" key="1">
    <source>
        <dbReference type="SAM" id="Coils"/>
    </source>
</evidence>
<feature type="region of interest" description="Disordered" evidence="2">
    <location>
        <begin position="39"/>
        <end position="58"/>
    </location>
</feature>
<gene>
    <name evidence="3" type="ORF">K432DRAFT_406543</name>
</gene>
<dbReference type="AlphaFoldDB" id="A0A8E2JDT7"/>
<proteinExistence type="predicted"/>
<accession>A0A8E2JDT7</accession>
<dbReference type="EMBL" id="KV745065">
    <property type="protein sequence ID" value="OCK78349.1"/>
    <property type="molecule type" value="Genomic_DNA"/>
</dbReference>
<evidence type="ECO:0000313" key="4">
    <source>
        <dbReference type="Proteomes" id="UP000250266"/>
    </source>
</evidence>
<sequence length="157" mass="18470">MVHSFTNNASNANDDLAAQLNNCEADAAATILTELAQKRAEETHQEETDSQRTITAPLSETERFVKASNEDEYRKKLVTDEEIKRYLPRAIVEEIFVPRWRLLLGAERKRWQELEEMIEEARKRVLEDNKNRRKKMRAMMNHFQQRSETTSETTSRD</sequence>
<feature type="coiled-coil region" evidence="1">
    <location>
        <begin position="104"/>
        <end position="146"/>
    </location>
</feature>
<protein>
    <submittedName>
        <fullName evidence="3">Uncharacterized protein</fullName>
    </submittedName>
</protein>
<reference evidence="3 4" key="1">
    <citation type="journal article" date="2016" name="Nat. Commun.">
        <title>Ectomycorrhizal ecology is imprinted in the genome of the dominant symbiotic fungus Cenococcum geophilum.</title>
        <authorList>
            <consortium name="DOE Joint Genome Institute"/>
            <person name="Peter M."/>
            <person name="Kohler A."/>
            <person name="Ohm R.A."/>
            <person name="Kuo A."/>
            <person name="Krutzmann J."/>
            <person name="Morin E."/>
            <person name="Arend M."/>
            <person name="Barry K.W."/>
            <person name="Binder M."/>
            <person name="Choi C."/>
            <person name="Clum A."/>
            <person name="Copeland A."/>
            <person name="Grisel N."/>
            <person name="Haridas S."/>
            <person name="Kipfer T."/>
            <person name="LaButti K."/>
            <person name="Lindquist E."/>
            <person name="Lipzen A."/>
            <person name="Maire R."/>
            <person name="Meier B."/>
            <person name="Mihaltcheva S."/>
            <person name="Molinier V."/>
            <person name="Murat C."/>
            <person name="Poggeler S."/>
            <person name="Quandt C.A."/>
            <person name="Sperisen C."/>
            <person name="Tritt A."/>
            <person name="Tisserant E."/>
            <person name="Crous P.W."/>
            <person name="Henrissat B."/>
            <person name="Nehls U."/>
            <person name="Egli S."/>
            <person name="Spatafora J.W."/>
            <person name="Grigoriev I.V."/>
            <person name="Martin F.M."/>
        </authorList>
    </citation>
    <scope>NUCLEOTIDE SEQUENCE [LARGE SCALE GENOMIC DNA]</scope>
    <source>
        <strain evidence="3 4">CBS 459.81</strain>
    </source>
</reference>
<organism evidence="3 4">
    <name type="scientific">Lepidopterella palustris CBS 459.81</name>
    <dbReference type="NCBI Taxonomy" id="1314670"/>
    <lineage>
        <taxon>Eukaryota</taxon>
        <taxon>Fungi</taxon>
        <taxon>Dikarya</taxon>
        <taxon>Ascomycota</taxon>
        <taxon>Pezizomycotina</taxon>
        <taxon>Dothideomycetes</taxon>
        <taxon>Pleosporomycetidae</taxon>
        <taxon>Mytilinidiales</taxon>
        <taxon>Argynnaceae</taxon>
        <taxon>Lepidopterella</taxon>
    </lineage>
</organism>
<keyword evidence="4" id="KW-1185">Reference proteome</keyword>
<keyword evidence="1" id="KW-0175">Coiled coil</keyword>
<evidence type="ECO:0000313" key="3">
    <source>
        <dbReference type="EMBL" id="OCK78349.1"/>
    </source>
</evidence>
<dbReference type="Proteomes" id="UP000250266">
    <property type="component" value="Unassembled WGS sequence"/>
</dbReference>
<evidence type="ECO:0000256" key="2">
    <source>
        <dbReference type="SAM" id="MobiDB-lite"/>
    </source>
</evidence>
<feature type="compositionally biased region" description="Basic and acidic residues" evidence="2">
    <location>
        <begin position="39"/>
        <end position="50"/>
    </location>
</feature>